<name>A0A392UJH4_9FABA</name>
<dbReference type="Proteomes" id="UP000265520">
    <property type="component" value="Unassembled WGS sequence"/>
</dbReference>
<dbReference type="AlphaFoldDB" id="A0A392UJH4"/>
<comment type="caution">
    <text evidence="1">The sequence shown here is derived from an EMBL/GenBank/DDBJ whole genome shotgun (WGS) entry which is preliminary data.</text>
</comment>
<protein>
    <submittedName>
        <fullName evidence="1">Uncharacterized protein</fullName>
    </submittedName>
</protein>
<proteinExistence type="predicted"/>
<keyword evidence="2" id="KW-1185">Reference proteome</keyword>
<feature type="non-terminal residue" evidence="1">
    <location>
        <position position="1"/>
    </location>
</feature>
<accession>A0A392UJH4</accession>
<reference evidence="1 2" key="1">
    <citation type="journal article" date="2018" name="Front. Plant Sci.">
        <title>Red Clover (Trifolium pratense) and Zigzag Clover (T. medium) - A Picture of Genomic Similarities and Differences.</title>
        <authorList>
            <person name="Dluhosova J."/>
            <person name="Istvanek J."/>
            <person name="Nedelnik J."/>
            <person name="Repkova J."/>
        </authorList>
    </citation>
    <scope>NUCLEOTIDE SEQUENCE [LARGE SCALE GENOMIC DNA]</scope>
    <source>
        <strain evidence="2">cv. 10/8</strain>
        <tissue evidence="1">Leaf</tissue>
    </source>
</reference>
<organism evidence="1 2">
    <name type="scientific">Trifolium medium</name>
    <dbReference type="NCBI Taxonomy" id="97028"/>
    <lineage>
        <taxon>Eukaryota</taxon>
        <taxon>Viridiplantae</taxon>
        <taxon>Streptophyta</taxon>
        <taxon>Embryophyta</taxon>
        <taxon>Tracheophyta</taxon>
        <taxon>Spermatophyta</taxon>
        <taxon>Magnoliopsida</taxon>
        <taxon>eudicotyledons</taxon>
        <taxon>Gunneridae</taxon>
        <taxon>Pentapetalae</taxon>
        <taxon>rosids</taxon>
        <taxon>fabids</taxon>
        <taxon>Fabales</taxon>
        <taxon>Fabaceae</taxon>
        <taxon>Papilionoideae</taxon>
        <taxon>50 kb inversion clade</taxon>
        <taxon>NPAAA clade</taxon>
        <taxon>Hologalegina</taxon>
        <taxon>IRL clade</taxon>
        <taxon>Trifolieae</taxon>
        <taxon>Trifolium</taxon>
    </lineage>
</organism>
<evidence type="ECO:0000313" key="2">
    <source>
        <dbReference type="Proteomes" id="UP000265520"/>
    </source>
</evidence>
<sequence>SVDGDERDGDLSGGDEPRRRRQLEGLWCELTRKEMEARTRNVFGLY</sequence>
<dbReference type="EMBL" id="LXQA010825349">
    <property type="protein sequence ID" value="MCI72794.1"/>
    <property type="molecule type" value="Genomic_DNA"/>
</dbReference>
<evidence type="ECO:0000313" key="1">
    <source>
        <dbReference type="EMBL" id="MCI72794.1"/>
    </source>
</evidence>